<evidence type="ECO:0000259" key="4">
    <source>
        <dbReference type="Pfam" id="PF12816"/>
    </source>
</evidence>
<keyword evidence="6" id="KW-1185">Reference proteome</keyword>
<dbReference type="InParanoid" id="B7FQM2"/>
<dbReference type="PANTHER" id="PTHR12616">
    <property type="entry name" value="VACUOLAR PROTEIN SORTING VPS41"/>
    <property type="match status" value="1"/>
</dbReference>
<dbReference type="InterPro" id="IPR036322">
    <property type="entry name" value="WD40_repeat_dom_sf"/>
</dbReference>
<feature type="compositionally biased region" description="Basic and acidic residues" evidence="3">
    <location>
        <begin position="31"/>
        <end position="40"/>
    </location>
</feature>
<name>B7FQM2_PHATC</name>
<dbReference type="Pfam" id="PF12816">
    <property type="entry name" value="TPR_Vps8"/>
    <property type="match status" value="1"/>
</dbReference>
<dbReference type="InterPro" id="IPR045111">
    <property type="entry name" value="Vps41/Vps8"/>
</dbReference>
<protein>
    <recommendedName>
        <fullName evidence="4">Vacuolar protein sorting-associated protein 8 central domain-containing protein</fullName>
    </recommendedName>
</protein>
<feature type="domain" description="Vacuolar protein sorting-associated protein 8 central" evidence="4">
    <location>
        <begin position="862"/>
        <end position="1068"/>
    </location>
</feature>
<dbReference type="KEGG" id="pti:PHATRDRAFT_43103"/>
<dbReference type="InterPro" id="IPR001680">
    <property type="entry name" value="WD40_rpt"/>
</dbReference>
<feature type="compositionally biased region" description="Polar residues" evidence="3">
    <location>
        <begin position="66"/>
        <end position="89"/>
    </location>
</feature>
<dbReference type="GO" id="GO:0030897">
    <property type="term" value="C:HOPS complex"/>
    <property type="evidence" value="ECO:0007669"/>
    <property type="project" value="TreeGrafter"/>
</dbReference>
<reference evidence="6" key="2">
    <citation type="submission" date="2008-08" db="EMBL/GenBank/DDBJ databases">
        <authorList>
            <consortium name="Diatom Consortium"/>
            <person name="Grigoriev I."/>
            <person name="Grimwood J."/>
            <person name="Kuo A."/>
            <person name="Otillar R.P."/>
            <person name="Salamov A."/>
            <person name="Detter J.C."/>
            <person name="Lindquist E."/>
            <person name="Shapiro H."/>
            <person name="Lucas S."/>
            <person name="Glavina del Rio T."/>
            <person name="Pitluck S."/>
            <person name="Rokhsar D."/>
            <person name="Bowler C."/>
        </authorList>
    </citation>
    <scope>GENOME REANNOTATION</scope>
    <source>
        <strain evidence="6">CCAP 1055/1</strain>
    </source>
</reference>
<dbReference type="InterPro" id="IPR015943">
    <property type="entry name" value="WD40/YVTN_repeat-like_dom_sf"/>
</dbReference>
<dbReference type="Gene3D" id="2.130.10.10">
    <property type="entry name" value="YVTN repeat-like/Quinoprotein amine dehydrogenase"/>
    <property type="match status" value="1"/>
</dbReference>
<dbReference type="Pfam" id="PF23410">
    <property type="entry name" value="Beta-prop_VPS8"/>
    <property type="match status" value="1"/>
</dbReference>
<dbReference type="eggNOG" id="KOG2079">
    <property type="taxonomic scope" value="Eukaryota"/>
</dbReference>
<dbReference type="OMA" id="HQACGLI"/>
<dbReference type="OrthoDB" id="289913at2759"/>
<feature type="region of interest" description="Disordered" evidence="3">
    <location>
        <begin position="217"/>
        <end position="246"/>
    </location>
</feature>
<dbReference type="RefSeq" id="XP_002177430.1">
    <property type="nucleotide sequence ID" value="XM_002177394.1"/>
</dbReference>
<evidence type="ECO:0000256" key="1">
    <source>
        <dbReference type="ARBA" id="ARBA00009422"/>
    </source>
</evidence>
<feature type="compositionally biased region" description="Low complexity" evidence="3">
    <location>
        <begin position="20"/>
        <end position="30"/>
    </location>
</feature>
<comment type="similarity">
    <text evidence="1">Belongs to the VPS8 family.</text>
</comment>
<feature type="region of interest" description="Disordered" evidence="3">
    <location>
        <begin position="1"/>
        <end position="89"/>
    </location>
</feature>
<sequence length="1740" mass="194614">MDLSSILDDSDSSNNDEPDSSIYRSISDTSSRMDLEQILREDEEDNDEVELDSPKSQHGFGALRWNEQTPLGDGSNSHILSQNSFGRPSQNAEDWALLQVILDEGDDDEISTEDDWLHTSGSGRVSCPTTDRANVNSIMQSDETSMNSGDESSVTMTLPSSISSTPRMDLPSNESLLVKKSQRDFPEPVDRVSGHAALQPLPATDLLEHFSRSTARRGISGAQPSALPQPDSTEDQEEEEASRRALEHARAYEQKLLRAGHREIISPLMVKRRLKPKIELCSRSARKKRPQLTERFASTSTPRFNFSGIVEEKEMLLIGASLVQHTTAGSDENYGLPTCLAFNSRFIAIGTQLGIVLVYDFFEVLRQQLGGGGSEDNWNAQKAGAVTSLDLSTNGDMIISGYTSGCVVLWDAIKGTVLRSIHDIHPSPITTVRFVANLKAVTVDAGGLVNKVAFVKNILWSTYSTDIDCLLDGTAGQILSMNVLPPYAMVNPQLRPENLASVLRGMNLIALSSERSSFVVAVDPTVNVLHRWARPPQEDLNESKVDDHEREVHAHMPCLAWGWALTSGGGNLVMPVLARGWGCCLQLLGVSFPTGDDTTNVEKGKNAPIHWPAFGLHDEIDAKAPILALEWLSSRSVLYLTLSNELHLIDTVMMTLLERIDVSNLRTVYAEFSLSRNASQKGDRIASRDNDLEVSVTFQNSVRCSHDRLMILCQEQLKCISIVGARRRISCLEADGEWLEALALTLDHYESTVISQEDRQRNPNQAKDFASRRNFVFTKGEDHEWIAKLLMRYLNLAVENAPDSSANQPWSPGSIDARIDLAQSHFQMLAGVCVDFCVVTRRLDLLFGPIFRRFQHVGYTDIFLDVLEPYVLNDRLTYIAPEVMNHFVEYCRSHNGIATVERCLLHMDCTAMDFDTIISLLMVNEMFTALFFVFNQGLNDFVTPLQMLFEKLFEEADTGKALLSRRRNGTPQNRFERYGYKAILYLQTCFRGKTFPVEESIVPDERRGSLKRELLELLMRKDYNPSPHSMHSGENNVVIGQRAQLYPYMKIFLQVDPRAALDSLSLAFGYAEHLLTVRPLPWDNTVGITGHCCSEKLQAVMDALAHITLPQFSDFTDNVPLVRPQSAMKIFLDFVSVYMIAGSVQMDNEITFMVLSRMCDKYVEANDAVHRQRAQKDVMDLLGALPSEAYDPDRVLLLIDNSGIHRAALLLHQQVASSWKPDALDLQLRCLHFQSAIDCYLEDEDFEFRKDVFAYVKKECSGSLNSSRTPEEEDPITLRNALRTKLSDLIRLDATLTVQLVVELFSDEFDSVVSSLEGVGEAQFLLLHTIISGNLSDSDPAACSVLNLTVEHHHMYLKLMASVHPELVYEYLSTHDSYRTADALKLCQDCNIADASAYLLERMGNVSSALQLILQTLESRMMGLKRAIRGMGGDAFRNRSVSASAFGKSGRSSSFETLMTQRKDTESVKRILIVALDVCERNSGTAISRSEHGSQLWFNVLDRLINAKGFLRLSREQPEHACVMAVVLSDLLRVTMQRMVSSVPLSDLVRKVTSDSSGSQLGELREMLDILLGTYSFELDLFKSATRVGRFDIIRIERERNHLQQQGSAVDSVTNIVLEQQSAAQLTSLFHNTERRDGLLNIHSNGHSNFMDGSLLPYSQRAASGLGSALTKLRSRRGNFDTSKSSRLPNISMIRSTERNVSNGRFEQVSYGERLVGLLGEPEHRGRLISFENKESRFKL</sequence>
<dbReference type="InterPro" id="IPR025941">
    <property type="entry name" value="Vps8_central_dom"/>
</dbReference>
<dbReference type="SUPFAM" id="SSF50978">
    <property type="entry name" value="WD40 repeat-like"/>
    <property type="match status" value="1"/>
</dbReference>
<accession>B7FQM2</accession>
<feature type="compositionally biased region" description="Acidic residues" evidence="3">
    <location>
        <begin position="41"/>
        <end position="51"/>
    </location>
</feature>
<feature type="compositionally biased region" description="Polar residues" evidence="3">
    <location>
        <begin position="119"/>
        <end position="166"/>
    </location>
</feature>
<dbReference type="HOGENOM" id="CLU_000917_1_0_1"/>
<dbReference type="PANTHER" id="PTHR12616:SF8">
    <property type="entry name" value="VACUOLAR PROTEIN SORTING-ASSOCIATED PROTEIN 8 HOMOLOG"/>
    <property type="match status" value="1"/>
</dbReference>
<dbReference type="PaxDb" id="2850-Phatr43103"/>
<feature type="compositionally biased region" description="Acidic residues" evidence="3">
    <location>
        <begin position="8"/>
        <end position="19"/>
    </location>
</feature>
<dbReference type="STRING" id="556484.B7FQM2"/>
<proteinExistence type="inferred from homology"/>
<feature type="repeat" description="WD" evidence="2">
    <location>
        <begin position="379"/>
        <end position="420"/>
    </location>
</feature>
<organism evidence="5 6">
    <name type="scientific">Phaeodactylum tricornutum (strain CCAP 1055/1)</name>
    <dbReference type="NCBI Taxonomy" id="556484"/>
    <lineage>
        <taxon>Eukaryota</taxon>
        <taxon>Sar</taxon>
        <taxon>Stramenopiles</taxon>
        <taxon>Ochrophyta</taxon>
        <taxon>Bacillariophyta</taxon>
        <taxon>Bacillariophyceae</taxon>
        <taxon>Bacillariophycidae</taxon>
        <taxon>Naviculales</taxon>
        <taxon>Phaeodactylaceae</taxon>
        <taxon>Phaeodactylum</taxon>
    </lineage>
</organism>
<reference evidence="5 6" key="1">
    <citation type="journal article" date="2008" name="Nature">
        <title>The Phaeodactylum genome reveals the evolutionary history of diatom genomes.</title>
        <authorList>
            <person name="Bowler C."/>
            <person name="Allen A.E."/>
            <person name="Badger J.H."/>
            <person name="Grimwood J."/>
            <person name="Jabbari K."/>
            <person name="Kuo A."/>
            <person name="Maheswari U."/>
            <person name="Martens C."/>
            <person name="Maumus F."/>
            <person name="Otillar R.P."/>
            <person name="Rayko E."/>
            <person name="Salamov A."/>
            <person name="Vandepoele K."/>
            <person name="Beszteri B."/>
            <person name="Gruber A."/>
            <person name="Heijde M."/>
            <person name="Katinka M."/>
            <person name="Mock T."/>
            <person name="Valentin K."/>
            <person name="Verret F."/>
            <person name="Berges J.A."/>
            <person name="Brownlee C."/>
            <person name="Cadoret J.P."/>
            <person name="Chiovitti A."/>
            <person name="Choi C.J."/>
            <person name="Coesel S."/>
            <person name="De Martino A."/>
            <person name="Detter J.C."/>
            <person name="Durkin C."/>
            <person name="Falciatore A."/>
            <person name="Fournet J."/>
            <person name="Haruta M."/>
            <person name="Huysman M.J."/>
            <person name="Jenkins B.D."/>
            <person name="Jiroutova K."/>
            <person name="Jorgensen R.E."/>
            <person name="Joubert Y."/>
            <person name="Kaplan A."/>
            <person name="Kroger N."/>
            <person name="Kroth P.G."/>
            <person name="La Roche J."/>
            <person name="Lindquist E."/>
            <person name="Lommer M."/>
            <person name="Martin-Jezequel V."/>
            <person name="Lopez P.J."/>
            <person name="Lucas S."/>
            <person name="Mangogna M."/>
            <person name="McGinnis K."/>
            <person name="Medlin L.K."/>
            <person name="Montsant A."/>
            <person name="Oudot-Le Secq M.P."/>
            <person name="Napoli C."/>
            <person name="Obornik M."/>
            <person name="Parker M.S."/>
            <person name="Petit J.L."/>
            <person name="Porcel B.M."/>
            <person name="Poulsen N."/>
            <person name="Robison M."/>
            <person name="Rychlewski L."/>
            <person name="Rynearson T.A."/>
            <person name="Schmutz J."/>
            <person name="Shapiro H."/>
            <person name="Siaut M."/>
            <person name="Stanley M."/>
            <person name="Sussman M.R."/>
            <person name="Taylor A.R."/>
            <person name="Vardi A."/>
            <person name="von Dassow P."/>
            <person name="Vyverman W."/>
            <person name="Willis A."/>
            <person name="Wyrwicz L.S."/>
            <person name="Rokhsar D.S."/>
            <person name="Weissenbach J."/>
            <person name="Armbrust E.V."/>
            <person name="Green B.R."/>
            <person name="Van de Peer Y."/>
            <person name="Grigoriev I.V."/>
        </authorList>
    </citation>
    <scope>NUCLEOTIDE SEQUENCE [LARGE SCALE GENOMIC DNA]</scope>
    <source>
        <strain evidence="5 6">CCAP 1055/1</strain>
    </source>
</reference>
<feature type="region of interest" description="Disordered" evidence="3">
    <location>
        <begin position="110"/>
        <end position="171"/>
    </location>
</feature>
<dbReference type="Proteomes" id="UP000000759">
    <property type="component" value="Chromosome 1"/>
</dbReference>
<dbReference type="GO" id="GO:0005770">
    <property type="term" value="C:late endosome"/>
    <property type="evidence" value="ECO:0007669"/>
    <property type="project" value="TreeGrafter"/>
</dbReference>
<keyword evidence="2" id="KW-0853">WD repeat</keyword>
<dbReference type="GO" id="GO:0006623">
    <property type="term" value="P:protein targeting to vacuole"/>
    <property type="evidence" value="ECO:0007669"/>
    <property type="project" value="InterPro"/>
</dbReference>
<dbReference type="GO" id="GO:0034058">
    <property type="term" value="P:endosomal vesicle fusion"/>
    <property type="evidence" value="ECO:0007669"/>
    <property type="project" value="TreeGrafter"/>
</dbReference>
<evidence type="ECO:0000313" key="6">
    <source>
        <dbReference type="Proteomes" id="UP000000759"/>
    </source>
</evidence>
<dbReference type="PROSITE" id="PS50082">
    <property type="entry name" value="WD_REPEATS_2"/>
    <property type="match status" value="1"/>
</dbReference>
<evidence type="ECO:0000256" key="3">
    <source>
        <dbReference type="SAM" id="MobiDB-lite"/>
    </source>
</evidence>
<gene>
    <name evidence="5" type="ORF">PHATRDRAFT_43103</name>
</gene>
<dbReference type="GeneID" id="7196879"/>
<evidence type="ECO:0000313" key="5">
    <source>
        <dbReference type="EMBL" id="EEC51893.1"/>
    </source>
</evidence>
<dbReference type="EMBL" id="CM000605">
    <property type="protein sequence ID" value="EEC51893.1"/>
    <property type="molecule type" value="Genomic_DNA"/>
</dbReference>
<evidence type="ECO:0000256" key="2">
    <source>
        <dbReference type="PROSITE-ProRule" id="PRU00221"/>
    </source>
</evidence>
<dbReference type="Pfam" id="PF23556">
    <property type="entry name" value="TPR_Vps41"/>
    <property type="match status" value="1"/>
</dbReference>